<dbReference type="Proteomes" id="UP001320706">
    <property type="component" value="Unassembled WGS sequence"/>
</dbReference>
<proteinExistence type="predicted"/>
<dbReference type="EMBL" id="JAMKPW020000017">
    <property type="protein sequence ID" value="KAK8209110.1"/>
    <property type="molecule type" value="Genomic_DNA"/>
</dbReference>
<evidence type="ECO:0000313" key="2">
    <source>
        <dbReference type="Proteomes" id="UP001320706"/>
    </source>
</evidence>
<comment type="caution">
    <text evidence="1">The sequence shown here is derived from an EMBL/GenBank/DDBJ whole genome shotgun (WGS) entry which is preliminary data.</text>
</comment>
<protein>
    <submittedName>
        <fullName evidence="1">Uncharacterized protein</fullName>
    </submittedName>
</protein>
<sequence>MAHSHAPFPTMTTSRDSPNPLRPYYRPPSIGLPPDPSANTSAAAGARPPPSSSRTGFGSSARDILSDLDYGGPFFDREGPSVAEMGKKVIDQAIWKYTSVLLAQPFDVAKTILQVRLAAAGEVDGRLGEDMRRRPDNYRDDRYEDVGVPFSIA</sequence>
<organism evidence="1 2">
    <name type="scientific">Zalaria obscura</name>
    <dbReference type="NCBI Taxonomy" id="2024903"/>
    <lineage>
        <taxon>Eukaryota</taxon>
        <taxon>Fungi</taxon>
        <taxon>Dikarya</taxon>
        <taxon>Ascomycota</taxon>
        <taxon>Pezizomycotina</taxon>
        <taxon>Dothideomycetes</taxon>
        <taxon>Dothideomycetidae</taxon>
        <taxon>Dothideales</taxon>
        <taxon>Zalariaceae</taxon>
        <taxon>Zalaria</taxon>
    </lineage>
</organism>
<reference evidence="1" key="1">
    <citation type="submission" date="2024-02" db="EMBL/GenBank/DDBJ databases">
        <title>Metagenome Assembled Genome of Zalaria obscura JY119.</title>
        <authorList>
            <person name="Vighnesh L."/>
            <person name="Jagadeeshwari U."/>
            <person name="Venkata Ramana C."/>
            <person name="Sasikala C."/>
        </authorList>
    </citation>
    <scope>NUCLEOTIDE SEQUENCE</scope>
    <source>
        <strain evidence="1">JY119</strain>
    </source>
</reference>
<name>A0ACC3SFA0_9PEZI</name>
<accession>A0ACC3SFA0</accession>
<evidence type="ECO:0000313" key="1">
    <source>
        <dbReference type="EMBL" id="KAK8209110.1"/>
    </source>
</evidence>
<keyword evidence="2" id="KW-1185">Reference proteome</keyword>
<gene>
    <name evidence="1" type="ORF">M8818_003805</name>
</gene>